<dbReference type="InterPro" id="IPR032675">
    <property type="entry name" value="LRR_dom_sf"/>
</dbReference>
<dbReference type="Proteomes" id="UP000054858">
    <property type="component" value="Unassembled WGS sequence"/>
</dbReference>
<dbReference type="PATRIC" id="fig|29423.5.peg.2084"/>
<dbReference type="SUPFAM" id="SSF52047">
    <property type="entry name" value="RNI-like"/>
    <property type="match status" value="1"/>
</dbReference>
<dbReference type="RefSeq" id="WP_058388936.1">
    <property type="nucleotide sequence ID" value="NZ_LCUA01000027.1"/>
</dbReference>
<dbReference type="InterPro" id="IPR001611">
    <property type="entry name" value="Leu-rich_rpt"/>
</dbReference>
<organism evidence="2 3">
    <name type="scientific">Legionella oakridgensis</name>
    <dbReference type="NCBI Taxonomy" id="29423"/>
    <lineage>
        <taxon>Bacteria</taxon>
        <taxon>Pseudomonadati</taxon>
        <taxon>Pseudomonadota</taxon>
        <taxon>Gammaproteobacteria</taxon>
        <taxon>Legionellales</taxon>
        <taxon>Legionellaceae</taxon>
        <taxon>Legionella</taxon>
    </lineage>
</organism>
<dbReference type="EMBL" id="LNYP01000031">
    <property type="protein sequence ID" value="KTD36849.1"/>
    <property type="molecule type" value="Genomic_DNA"/>
</dbReference>
<reference evidence="2 3" key="1">
    <citation type="submission" date="2015-11" db="EMBL/GenBank/DDBJ databases">
        <title>Genomic analysis of 38 Legionella species identifies large and diverse effector repertoires.</title>
        <authorList>
            <person name="Burstein D."/>
            <person name="Amaro F."/>
            <person name="Zusman T."/>
            <person name="Lifshitz Z."/>
            <person name="Cohen O."/>
            <person name="Gilbert J.A."/>
            <person name="Pupko T."/>
            <person name="Shuman H.A."/>
            <person name="Segal G."/>
        </authorList>
    </citation>
    <scope>NUCLEOTIDE SEQUENCE [LARGE SCALE GENOMIC DNA]</scope>
    <source>
        <strain evidence="2 3">Oak Ridge-10</strain>
    </source>
</reference>
<name>A0A0W0WX36_9GAMM</name>
<evidence type="ECO:0000313" key="2">
    <source>
        <dbReference type="EMBL" id="KTD36849.1"/>
    </source>
</evidence>
<dbReference type="Pfam" id="PF13516">
    <property type="entry name" value="LRR_6"/>
    <property type="match status" value="1"/>
</dbReference>
<gene>
    <name evidence="2" type="ORF">Loak_1985</name>
</gene>
<evidence type="ECO:0000313" key="3">
    <source>
        <dbReference type="Proteomes" id="UP000054858"/>
    </source>
</evidence>
<evidence type="ECO:0000256" key="1">
    <source>
        <dbReference type="SAM" id="Coils"/>
    </source>
</evidence>
<comment type="caution">
    <text evidence="2">The sequence shown here is derived from an EMBL/GenBank/DDBJ whole genome shotgun (WGS) entry which is preliminary data.</text>
</comment>
<sequence length="559" mass="64363">MKQFRLIDGVLIITNAEPVSGSLASHLRETFIYDEDCIHVNETYYDTNTQAFFAEHHEANITKVKFEHWERGDQALFLGFILQDHPNIEEIDLSHCRLRDTDIPFLLVLFNSCHHLKKIKLDDNFISNEGALLLLHTLLEHSTITEINLSKNDIGYQTSLFMQQQIREFTSITMDITENQQPDDITAAKQITRAEAEISHQKAFLGALADEFQPGDLLYGLSHGLPSDKGRNPVEEALKIVLAQQAHHQLLLINPFSDWVINKNNLHGASKKELIFFEDFFRSISPSLYPTDGQPFFEGWSEHKIICKLGLLWAKKNDRQVHYVLDDLRMEHFSSGHRNRADTSVTESELKFIARFYEDLKDNVQFWRTDKESGRLVKALPPWLDPETKHHWEAYMQAQASKMRHFPKTHSSKEAFFKAISERKQYSILTYRAALEALLEDIIAKTANPALIAFIGIYLAKLLEADTKYKLEKLVFELKEEYQAHESELKDNNLDSLLNHLVKKSGSYSTAAEHERFFFRRPIIEVKYGNKVLDMIALFTLADALVKSPDHGAVSPPKV</sequence>
<protein>
    <submittedName>
        <fullName evidence="2">Uncharacterized protein</fullName>
    </submittedName>
</protein>
<keyword evidence="1" id="KW-0175">Coiled coil</keyword>
<feature type="coiled-coil region" evidence="1">
    <location>
        <begin position="468"/>
        <end position="495"/>
    </location>
</feature>
<accession>A0A0W0WX36</accession>
<dbReference type="Gene3D" id="3.80.10.10">
    <property type="entry name" value="Ribonuclease Inhibitor"/>
    <property type="match status" value="1"/>
</dbReference>
<dbReference type="AlphaFoldDB" id="A0A0W0WX36"/>
<proteinExistence type="predicted"/>